<dbReference type="RefSeq" id="WP_267991985.1">
    <property type="nucleotide sequence ID" value="NZ_JAPQFC010000390.1"/>
</dbReference>
<evidence type="ECO:0000313" key="2">
    <source>
        <dbReference type="Proteomes" id="UP001077788"/>
    </source>
</evidence>
<name>A0A9Q4DJS5_ACTPL</name>
<proteinExistence type="predicted"/>
<dbReference type="AlphaFoldDB" id="A0A9Q4DJS5"/>
<protein>
    <submittedName>
        <fullName evidence="1">Uncharacterized protein</fullName>
    </submittedName>
</protein>
<comment type="caution">
    <text evidence="1">The sequence shown here is derived from an EMBL/GenBank/DDBJ whole genome shotgun (WGS) entry which is preliminary data.</text>
</comment>
<dbReference type="Proteomes" id="UP001077788">
    <property type="component" value="Unassembled WGS sequence"/>
</dbReference>
<sequence length="64" mass="7795">MTTEVRDLPMYDRLSEVDDFLNKFEREVSKQQRFNALKWALCATPARWWGTHQGSFEDWRKCIR</sequence>
<reference evidence="1" key="1">
    <citation type="journal article" date="2021" name="Vet Sci">
        <title>O-Serogroups and Pathovirotypes of Escherichia coli Isolated from Post-Weaning Piglets Showing Diarrhoea and/or Oedema in South Korea.</title>
        <authorList>
            <person name="Byun J.W."/>
            <person name="Moon B.Y."/>
            <person name="Do K.H."/>
            <person name="Lee K."/>
            <person name="Lee H.Y."/>
            <person name="Kim W.I."/>
            <person name="So B."/>
            <person name="Lee W.K."/>
        </authorList>
    </citation>
    <scope>NUCLEOTIDE SEQUENCE</scope>
    <source>
        <strain evidence="1">84/14</strain>
    </source>
</reference>
<organism evidence="1 2">
    <name type="scientific">Actinobacillus pleuropneumoniae</name>
    <name type="common">Haemophilus pleuropneumoniae</name>
    <dbReference type="NCBI Taxonomy" id="715"/>
    <lineage>
        <taxon>Bacteria</taxon>
        <taxon>Pseudomonadati</taxon>
        <taxon>Pseudomonadota</taxon>
        <taxon>Gammaproteobacteria</taxon>
        <taxon>Pasteurellales</taxon>
        <taxon>Pasteurellaceae</taxon>
        <taxon>Actinobacillus</taxon>
    </lineage>
</organism>
<gene>
    <name evidence="1" type="ORF">OYG11_11605</name>
</gene>
<feature type="non-terminal residue" evidence="1">
    <location>
        <position position="64"/>
    </location>
</feature>
<evidence type="ECO:0000313" key="1">
    <source>
        <dbReference type="EMBL" id="MCY6524848.1"/>
    </source>
</evidence>
<accession>A0A9Q4DJS5</accession>
<dbReference type="EMBL" id="JAPQFC010000390">
    <property type="protein sequence ID" value="MCY6524848.1"/>
    <property type="molecule type" value="Genomic_DNA"/>
</dbReference>
<reference evidence="1" key="2">
    <citation type="submission" date="2022-12" db="EMBL/GenBank/DDBJ databases">
        <authorList>
            <person name="Kardos G."/>
            <person name="Sarkozi R."/>
            <person name="Laczko L."/>
            <person name="Marton S."/>
            <person name="Makrai L."/>
            <person name="Banyai K."/>
            <person name="Fodor L."/>
        </authorList>
    </citation>
    <scope>NUCLEOTIDE SEQUENCE</scope>
    <source>
        <strain evidence="1">84/14</strain>
    </source>
</reference>